<evidence type="ECO:0000256" key="2">
    <source>
        <dbReference type="ARBA" id="ARBA00006962"/>
    </source>
</evidence>
<dbReference type="Pfam" id="PF04101">
    <property type="entry name" value="Glyco_tran_28_C"/>
    <property type="match status" value="1"/>
</dbReference>
<dbReference type="STRING" id="322104.A3LX82"/>
<evidence type="ECO:0000256" key="3">
    <source>
        <dbReference type="ARBA" id="ARBA00011198"/>
    </source>
</evidence>
<dbReference type="OrthoDB" id="20273at2759"/>
<dbReference type="GO" id="GO:0042802">
    <property type="term" value="F:identical protein binding"/>
    <property type="evidence" value="ECO:0007669"/>
    <property type="project" value="EnsemblFungi"/>
</dbReference>
<evidence type="ECO:0000256" key="9">
    <source>
        <dbReference type="ARBA" id="ARBA00024804"/>
    </source>
</evidence>
<name>A3LX82_PICST</name>
<dbReference type="GO" id="GO:0043541">
    <property type="term" value="C:UDP-N-acetylglucosamine transferase complex"/>
    <property type="evidence" value="ECO:0007669"/>
    <property type="project" value="EnsemblFungi"/>
</dbReference>
<accession>A3LX82</accession>
<keyword evidence="6 12" id="KW-0328">Glycosyltransferase</keyword>
<reference evidence="14 15" key="1">
    <citation type="journal article" date="2007" name="Nat. Biotechnol.">
        <title>Genome sequence of the lignocellulose-bioconverting and xylose-fermenting yeast Pichia stipitis.</title>
        <authorList>
            <person name="Jeffries T.W."/>
            <person name="Grigoriev I.V."/>
            <person name="Grimwood J."/>
            <person name="Laplaza J.M."/>
            <person name="Aerts A."/>
            <person name="Salamov A."/>
            <person name="Schmutz J."/>
            <person name="Lindquist E."/>
            <person name="Dehal P."/>
            <person name="Shapiro H."/>
            <person name="Jin Y.S."/>
            <person name="Passoth V."/>
            <person name="Richardson P.M."/>
        </authorList>
    </citation>
    <scope>NUCLEOTIDE SEQUENCE [LARGE SCALE GENOMIC DNA]</scope>
    <source>
        <strain evidence="15">ATCC 58785 / CBS 6054 / NBRC 10063 / NRRL Y-11545</strain>
    </source>
</reference>
<dbReference type="Gene3D" id="3.40.50.2000">
    <property type="entry name" value="Glycogen Phosphorylase B"/>
    <property type="match status" value="1"/>
</dbReference>
<dbReference type="KEGG" id="pic:PICST_61591"/>
<dbReference type="GO" id="GO:0004577">
    <property type="term" value="F:N-acetylglucosaminyldiphosphodolichol N-acetylglucosaminyltransferase activity"/>
    <property type="evidence" value="ECO:0007669"/>
    <property type="project" value="UniProtKB-EC"/>
</dbReference>
<dbReference type="RefSeq" id="XP_001385788.2">
    <property type="nucleotide sequence ID" value="XM_001385751.1"/>
</dbReference>
<dbReference type="InterPro" id="IPR007235">
    <property type="entry name" value="Glyco_trans_28_C"/>
</dbReference>
<dbReference type="PANTHER" id="PTHR12867:SF6">
    <property type="entry name" value="N-ACETYLGLUCOSAMINYLDIPHOSPHODOLICHOL N-ACETYLGLUCOSAMINYLTRANSFERASE"/>
    <property type="match status" value="1"/>
</dbReference>
<feature type="domain" description="Glycosyl transferase family 28 C-terminal" evidence="13">
    <location>
        <begin position="64"/>
        <end position="204"/>
    </location>
</feature>
<dbReference type="GO" id="GO:0005829">
    <property type="term" value="C:cytosol"/>
    <property type="evidence" value="ECO:0007669"/>
    <property type="project" value="EnsemblFungi"/>
</dbReference>
<evidence type="ECO:0000313" key="14">
    <source>
        <dbReference type="EMBL" id="ABN67759.2"/>
    </source>
</evidence>
<comment type="catalytic activity">
    <reaction evidence="11">
        <text>an N-acetyl-alpha-D-glucosaminyl-diphospho-di-trans,poly-cis-dolichol + UDP-N-acetyl-alpha-D-glucosamine = an N,N'-diacetylchitobiosyl-diphospho-di-trans,poly-cis-dolichol + UDP + H(+)</text>
        <dbReference type="Rhea" id="RHEA:23380"/>
        <dbReference type="Rhea" id="RHEA-COMP:19507"/>
        <dbReference type="Rhea" id="RHEA-COMP:19510"/>
        <dbReference type="ChEBI" id="CHEBI:15378"/>
        <dbReference type="ChEBI" id="CHEBI:57269"/>
        <dbReference type="ChEBI" id="CHEBI:57705"/>
        <dbReference type="ChEBI" id="CHEBI:58223"/>
        <dbReference type="ChEBI" id="CHEBI:58427"/>
        <dbReference type="EC" id="2.4.1.141"/>
    </reaction>
</comment>
<evidence type="ECO:0000256" key="7">
    <source>
        <dbReference type="ARBA" id="ARBA00022679"/>
    </source>
</evidence>
<dbReference type="GeneID" id="4839978"/>
<keyword evidence="7 12" id="KW-0808">Transferase</keyword>
<keyword evidence="15" id="KW-1185">Reference proteome</keyword>
<evidence type="ECO:0000256" key="6">
    <source>
        <dbReference type="ARBA" id="ARBA00022676"/>
    </source>
</evidence>
<dbReference type="OMA" id="QYGHEIK"/>
<protein>
    <recommendedName>
        <fullName evidence="5 12">UDP-N-acetylglucosamine transferase subunit ALG13</fullName>
        <ecNumber evidence="4 12">2.4.1.141</ecNumber>
    </recommendedName>
    <alternativeName>
        <fullName evidence="10 12">Asparagine-linked glycosylation protein 13</fullName>
    </alternativeName>
</protein>
<evidence type="ECO:0000256" key="10">
    <source>
        <dbReference type="ARBA" id="ARBA00032061"/>
    </source>
</evidence>
<keyword evidence="8 12" id="KW-0256">Endoplasmic reticulum</keyword>
<dbReference type="InterPro" id="IPR039042">
    <property type="entry name" value="Alg13-like"/>
</dbReference>
<dbReference type="EMBL" id="CP000500">
    <property type="protein sequence ID" value="ABN67759.2"/>
    <property type="molecule type" value="Genomic_DNA"/>
</dbReference>
<evidence type="ECO:0000256" key="4">
    <source>
        <dbReference type="ARBA" id="ARBA00012614"/>
    </source>
</evidence>
<dbReference type="InParanoid" id="A3LX82"/>
<evidence type="ECO:0000313" key="15">
    <source>
        <dbReference type="Proteomes" id="UP000002258"/>
    </source>
</evidence>
<dbReference type="GO" id="GO:0098548">
    <property type="term" value="C:cytoplasmic side of Golgi membrane"/>
    <property type="evidence" value="ECO:0007669"/>
    <property type="project" value="EnsemblFungi"/>
</dbReference>
<comment type="subunit">
    <text evidence="3 12">Heterodimer with ALG14 to form a functional enzyme.</text>
</comment>
<gene>
    <name evidence="12 14" type="primary">ALG13</name>
    <name evidence="14" type="ORF">PICST_61591</name>
</gene>
<dbReference type="AlphaFoldDB" id="A3LX82"/>
<dbReference type="FunCoup" id="A3LX82">
    <property type="interactions" value="337"/>
</dbReference>
<dbReference type="SUPFAM" id="SSF53756">
    <property type="entry name" value="UDP-Glycosyltransferase/glycogen phosphorylase"/>
    <property type="match status" value="1"/>
</dbReference>
<comment type="function">
    <text evidence="9 12">Involved in protein N-glycosylation. Essential for the second step of the dolichol-linked oligosaccharide pathway.</text>
</comment>
<proteinExistence type="inferred from homology"/>
<dbReference type="PANTHER" id="PTHR12867">
    <property type="entry name" value="GLYCOSYL TRANSFERASE-RELATED"/>
    <property type="match status" value="1"/>
</dbReference>
<organism evidence="14 15">
    <name type="scientific">Scheffersomyces stipitis (strain ATCC 58785 / CBS 6054 / NBRC 10063 / NRRL Y-11545)</name>
    <name type="common">Yeast</name>
    <name type="synonym">Pichia stipitis</name>
    <dbReference type="NCBI Taxonomy" id="322104"/>
    <lineage>
        <taxon>Eukaryota</taxon>
        <taxon>Fungi</taxon>
        <taxon>Dikarya</taxon>
        <taxon>Ascomycota</taxon>
        <taxon>Saccharomycotina</taxon>
        <taxon>Pichiomycetes</taxon>
        <taxon>Debaryomycetaceae</taxon>
        <taxon>Scheffersomyces</taxon>
    </lineage>
</organism>
<sequence>MPTVLITTGATVTFRSLLDYVVSPEFIENLSKFKVSRLKLQYGNEINPTTNEHVSRDYFERLVKQSEIVSKFQLDISTDRKSDTDGSITYSSTKYDFVLEAFPFSMDIDSHIRSADVVISHAGTGSIIDALKLHKKLVVIVNDALMDNHQAEIANEFAKLNYCVSHNVNELFGTEKLINSVRSLLDGSIQLTEFPANKKEIVESIIAEELQKAV</sequence>
<comment type="subcellular location">
    <subcellularLocation>
        <location evidence="1 12">Endoplasmic reticulum</location>
    </subcellularLocation>
</comment>
<dbReference type="GO" id="GO:0006488">
    <property type="term" value="P:dolichol-linked oligosaccharide biosynthetic process"/>
    <property type="evidence" value="ECO:0007669"/>
    <property type="project" value="EnsemblFungi"/>
</dbReference>
<evidence type="ECO:0000256" key="5">
    <source>
        <dbReference type="ARBA" id="ARBA00017468"/>
    </source>
</evidence>
<dbReference type="EC" id="2.4.1.141" evidence="4 12"/>
<dbReference type="HOGENOM" id="CLU_085408_2_0_1"/>
<evidence type="ECO:0000256" key="12">
    <source>
        <dbReference type="RuleBase" id="RU362128"/>
    </source>
</evidence>
<evidence type="ECO:0000256" key="11">
    <source>
        <dbReference type="ARBA" id="ARBA00048184"/>
    </source>
</evidence>
<dbReference type="eggNOG" id="KOG3349">
    <property type="taxonomic scope" value="Eukaryota"/>
</dbReference>
<evidence type="ECO:0000259" key="13">
    <source>
        <dbReference type="Pfam" id="PF04101"/>
    </source>
</evidence>
<evidence type="ECO:0000256" key="1">
    <source>
        <dbReference type="ARBA" id="ARBA00004240"/>
    </source>
</evidence>
<dbReference type="Proteomes" id="UP000002258">
    <property type="component" value="Chromosome 6"/>
</dbReference>
<evidence type="ECO:0000256" key="8">
    <source>
        <dbReference type="ARBA" id="ARBA00022824"/>
    </source>
</evidence>
<comment type="similarity">
    <text evidence="2 12">Belongs to the glycosyltransferase 28 family.</text>
</comment>